<dbReference type="InterPro" id="IPR029060">
    <property type="entry name" value="PIN-like_dom_sf"/>
</dbReference>
<dbReference type="Pfam" id="PF01850">
    <property type="entry name" value="PIN"/>
    <property type="match status" value="1"/>
</dbReference>
<dbReference type="EMBL" id="PFLH01000029">
    <property type="protein sequence ID" value="PIY71125.1"/>
    <property type="molecule type" value="Genomic_DNA"/>
</dbReference>
<evidence type="ECO:0000313" key="4">
    <source>
        <dbReference type="Proteomes" id="UP000230344"/>
    </source>
</evidence>
<evidence type="ECO:0000256" key="1">
    <source>
        <dbReference type="SAM" id="Phobius"/>
    </source>
</evidence>
<feature type="domain" description="PIN" evidence="2">
    <location>
        <begin position="1"/>
        <end position="124"/>
    </location>
</feature>
<dbReference type="PANTHER" id="PTHR39664:SF2">
    <property type="entry name" value="NUCLEIC ACID-BINDING PROTEIN, CONTAINING PIN DOMAIN-RELATED"/>
    <property type="match status" value="1"/>
</dbReference>
<dbReference type="Gene3D" id="3.40.50.1010">
    <property type="entry name" value="5'-nuclease"/>
    <property type="match status" value="1"/>
</dbReference>
<dbReference type="SUPFAM" id="SSF88723">
    <property type="entry name" value="PIN domain-like"/>
    <property type="match status" value="1"/>
</dbReference>
<dbReference type="InterPro" id="IPR002716">
    <property type="entry name" value="PIN_dom"/>
</dbReference>
<keyword evidence="1" id="KW-0472">Membrane</keyword>
<protein>
    <recommendedName>
        <fullName evidence="2">PIN domain-containing protein</fullName>
    </recommendedName>
</protein>
<dbReference type="Proteomes" id="UP000230344">
    <property type="component" value="Unassembled WGS sequence"/>
</dbReference>
<keyword evidence="1" id="KW-0812">Transmembrane</keyword>
<sequence>MIFVDTNYFLRYFINDGSLQHQEAVSLFLAAGKGEKNLITSIIVVFEIFWILGSVYKLNKLKKISIIQDLLNMTFIKIEERNFLQKSLKIYKTTSLQIEDCYNLIYFYENKIKEMATFDKKLKKIVNKLS</sequence>
<keyword evidence="1" id="KW-1133">Transmembrane helix</keyword>
<evidence type="ECO:0000259" key="2">
    <source>
        <dbReference type="SMART" id="SM00670"/>
    </source>
</evidence>
<gene>
    <name evidence="3" type="ORF">COY88_02015</name>
</gene>
<reference evidence="4" key="1">
    <citation type="submission" date="2017-09" db="EMBL/GenBank/DDBJ databases">
        <title>Depth-based differentiation of microbial function through sediment-hosted aquifers and enrichment of novel symbionts in the deep terrestrial subsurface.</title>
        <authorList>
            <person name="Probst A.J."/>
            <person name="Ladd B."/>
            <person name="Jarett J.K."/>
            <person name="Geller-Mcgrath D.E."/>
            <person name="Sieber C.M.K."/>
            <person name="Emerson J.B."/>
            <person name="Anantharaman K."/>
            <person name="Thomas B.C."/>
            <person name="Malmstrom R."/>
            <person name="Stieglmeier M."/>
            <person name="Klingl A."/>
            <person name="Woyke T."/>
            <person name="Ryan C.M."/>
            <person name="Banfield J.F."/>
        </authorList>
    </citation>
    <scope>NUCLEOTIDE SEQUENCE [LARGE SCALE GENOMIC DNA]</scope>
</reference>
<dbReference type="AlphaFoldDB" id="A0A2M7QGL2"/>
<organism evidence="3 4">
    <name type="scientific">Candidatus Roizmanbacteria bacterium CG_4_10_14_0_8_um_filter_35_28</name>
    <dbReference type="NCBI Taxonomy" id="1974827"/>
    <lineage>
        <taxon>Bacteria</taxon>
        <taxon>Candidatus Roizmaniibacteriota</taxon>
    </lineage>
</organism>
<accession>A0A2M7QGL2</accession>
<feature type="transmembrane region" description="Helical" evidence="1">
    <location>
        <begin position="38"/>
        <end position="56"/>
    </location>
</feature>
<dbReference type="PANTHER" id="PTHR39664">
    <property type="match status" value="1"/>
</dbReference>
<evidence type="ECO:0000313" key="3">
    <source>
        <dbReference type="EMBL" id="PIY71125.1"/>
    </source>
</evidence>
<proteinExistence type="predicted"/>
<dbReference type="SMART" id="SM00670">
    <property type="entry name" value="PINc"/>
    <property type="match status" value="1"/>
</dbReference>
<name>A0A2M7QGL2_9BACT</name>
<comment type="caution">
    <text evidence="3">The sequence shown here is derived from an EMBL/GenBank/DDBJ whole genome shotgun (WGS) entry which is preliminary data.</text>
</comment>